<gene>
    <name evidence="2" type="ORF">SAMN04488564_12318</name>
</gene>
<sequence>MGRFRANPDYRPSEAGSPTDPVDATLQLLMRGEVDSDALFAVIR</sequence>
<feature type="region of interest" description="Disordered" evidence="1">
    <location>
        <begin position="1"/>
        <end position="22"/>
    </location>
</feature>
<protein>
    <submittedName>
        <fullName evidence="2">Uncharacterized protein</fullName>
    </submittedName>
</protein>
<dbReference type="Proteomes" id="UP000198583">
    <property type="component" value="Unassembled WGS sequence"/>
</dbReference>
<dbReference type="EMBL" id="FOYL01000023">
    <property type="protein sequence ID" value="SFR29903.1"/>
    <property type="molecule type" value="Genomic_DNA"/>
</dbReference>
<keyword evidence="3" id="KW-1185">Reference proteome</keyword>
<dbReference type="RefSeq" id="WP_281251416.1">
    <property type="nucleotide sequence ID" value="NZ_FOYL01000023.1"/>
</dbReference>
<dbReference type="AlphaFoldDB" id="A0A1I6FIX2"/>
<dbReference type="STRING" id="84724.SAMN04488564_12318"/>
<name>A0A1I6FIX2_9PSEU</name>
<evidence type="ECO:0000313" key="3">
    <source>
        <dbReference type="Proteomes" id="UP000198583"/>
    </source>
</evidence>
<proteinExistence type="predicted"/>
<accession>A0A1I6FIX2</accession>
<organism evidence="2 3">
    <name type="scientific">Lentzea waywayandensis</name>
    <dbReference type="NCBI Taxonomy" id="84724"/>
    <lineage>
        <taxon>Bacteria</taxon>
        <taxon>Bacillati</taxon>
        <taxon>Actinomycetota</taxon>
        <taxon>Actinomycetes</taxon>
        <taxon>Pseudonocardiales</taxon>
        <taxon>Pseudonocardiaceae</taxon>
        <taxon>Lentzea</taxon>
    </lineage>
</organism>
<evidence type="ECO:0000256" key="1">
    <source>
        <dbReference type="SAM" id="MobiDB-lite"/>
    </source>
</evidence>
<feature type="compositionally biased region" description="Basic and acidic residues" evidence="1">
    <location>
        <begin position="1"/>
        <end position="12"/>
    </location>
</feature>
<evidence type="ECO:0000313" key="2">
    <source>
        <dbReference type="EMBL" id="SFR29903.1"/>
    </source>
</evidence>
<reference evidence="3" key="1">
    <citation type="submission" date="2016-10" db="EMBL/GenBank/DDBJ databases">
        <authorList>
            <person name="Varghese N."/>
            <person name="Submissions S."/>
        </authorList>
    </citation>
    <scope>NUCLEOTIDE SEQUENCE [LARGE SCALE GENOMIC DNA]</scope>
    <source>
        <strain evidence="3">DSM 44232</strain>
    </source>
</reference>